<gene>
    <name evidence="1" type="primary">WBGene00277209</name>
</gene>
<reference evidence="2" key="1">
    <citation type="journal article" date="2008" name="Nat. Genet.">
        <title>The Pristionchus pacificus genome provides a unique perspective on nematode lifestyle and parasitism.</title>
        <authorList>
            <person name="Dieterich C."/>
            <person name="Clifton S.W."/>
            <person name="Schuster L.N."/>
            <person name="Chinwalla A."/>
            <person name="Delehaunty K."/>
            <person name="Dinkelacker I."/>
            <person name="Fulton L."/>
            <person name="Fulton R."/>
            <person name="Godfrey J."/>
            <person name="Minx P."/>
            <person name="Mitreva M."/>
            <person name="Roeseler W."/>
            <person name="Tian H."/>
            <person name="Witte H."/>
            <person name="Yang S.P."/>
            <person name="Wilson R.K."/>
            <person name="Sommer R.J."/>
        </authorList>
    </citation>
    <scope>NUCLEOTIDE SEQUENCE [LARGE SCALE GENOMIC DNA]</scope>
    <source>
        <strain evidence="2">PS312</strain>
    </source>
</reference>
<accession>A0A8R1YTG0</accession>
<dbReference type="Proteomes" id="UP000005239">
    <property type="component" value="Unassembled WGS sequence"/>
</dbReference>
<sequence>MPLLQKHSSPSISNPITNPLFVPPFPQYGAPPNLAFGPIPQYGAPPNLFHSSFGPPLTINNVAHPPFFHPVMIPPSPGMLHNPPGMMYPPPPSIPSGMPPPSVSLSSNVTTVYQWPRPQPPGVAKTLESYTYLLKPVTKRRKQ</sequence>
<evidence type="ECO:0000313" key="1">
    <source>
        <dbReference type="EnsemblMetazoa" id="PPA38840.1"/>
    </source>
</evidence>
<evidence type="ECO:0000313" key="2">
    <source>
        <dbReference type="Proteomes" id="UP000005239"/>
    </source>
</evidence>
<keyword evidence="2" id="KW-1185">Reference proteome</keyword>
<organism evidence="1 2">
    <name type="scientific">Pristionchus pacificus</name>
    <name type="common">Parasitic nematode worm</name>
    <dbReference type="NCBI Taxonomy" id="54126"/>
    <lineage>
        <taxon>Eukaryota</taxon>
        <taxon>Metazoa</taxon>
        <taxon>Ecdysozoa</taxon>
        <taxon>Nematoda</taxon>
        <taxon>Chromadorea</taxon>
        <taxon>Rhabditida</taxon>
        <taxon>Rhabditina</taxon>
        <taxon>Diplogasteromorpha</taxon>
        <taxon>Diplogasteroidea</taxon>
        <taxon>Neodiplogasteridae</taxon>
        <taxon>Pristionchus</taxon>
    </lineage>
</organism>
<name>A0A2A6CZK2_PRIPA</name>
<proteinExistence type="predicted"/>
<dbReference type="AlphaFoldDB" id="A0A2A6CZK2"/>
<dbReference type="EnsemblMetazoa" id="PPA38840.1">
    <property type="protein sequence ID" value="PPA38840.1"/>
    <property type="gene ID" value="WBGene00277209"/>
</dbReference>
<accession>A0A2A6CZK2</accession>
<protein>
    <submittedName>
        <fullName evidence="1">Uncharacterized protein</fullName>
    </submittedName>
</protein>
<reference evidence="1" key="2">
    <citation type="submission" date="2022-06" db="UniProtKB">
        <authorList>
            <consortium name="EnsemblMetazoa"/>
        </authorList>
    </citation>
    <scope>IDENTIFICATION</scope>
    <source>
        <strain evidence="1">PS312</strain>
    </source>
</reference>